<gene>
    <name evidence="2" type="ORF">HCBG_08981</name>
</gene>
<accession>C0P0Q1</accession>
<feature type="region of interest" description="Disordered" evidence="1">
    <location>
        <begin position="56"/>
        <end position="79"/>
    </location>
</feature>
<dbReference type="GeneID" id="69041997"/>
<evidence type="ECO:0000313" key="3">
    <source>
        <dbReference type="Proteomes" id="UP000001631"/>
    </source>
</evidence>
<evidence type="ECO:0000313" key="2">
    <source>
        <dbReference type="EMBL" id="EEH02701.1"/>
    </source>
</evidence>
<dbReference type="InParanoid" id="C0P0Q1"/>
<name>C0P0Q1_AJECG</name>
<evidence type="ECO:0000256" key="1">
    <source>
        <dbReference type="SAM" id="MobiDB-lite"/>
    </source>
</evidence>
<organism evidence="2 3">
    <name type="scientific">Ajellomyces capsulatus (strain G186AR / H82 / ATCC MYA-2454 / RMSCC 2432)</name>
    <name type="common">Darling's disease fungus</name>
    <name type="synonym">Histoplasma capsulatum</name>
    <dbReference type="NCBI Taxonomy" id="447093"/>
    <lineage>
        <taxon>Eukaryota</taxon>
        <taxon>Fungi</taxon>
        <taxon>Dikarya</taxon>
        <taxon>Ascomycota</taxon>
        <taxon>Pezizomycotina</taxon>
        <taxon>Eurotiomycetes</taxon>
        <taxon>Eurotiomycetidae</taxon>
        <taxon>Onygenales</taxon>
        <taxon>Ajellomycetaceae</taxon>
        <taxon>Histoplasma</taxon>
    </lineage>
</organism>
<proteinExistence type="predicted"/>
<dbReference type="RefSeq" id="XP_045283182.1">
    <property type="nucleotide sequence ID" value="XM_045436030.1"/>
</dbReference>
<sequence>MGQVRGNDAATSRKVDFVFPKWLISIRIRATLPKTQATAPLHAELAGACCTGAQGEAKGPLPKSEHVGSTQHRQRSSIEGPFVPGLDSLFLVTAASQSALRAMFHSRQLTNMQHTTAPRERQTCENPVQLAEMPEADLSAKHQVGKPSAVLYLGPAQRTFPDPAVKRRGGVECEDHAAVIVDVNKSQEIEGPPSQTTVNEVALDVSEDIADIRGTFLQQGSVMQVKNGSLLQICRFLLARL</sequence>
<dbReference type="Proteomes" id="UP000001631">
    <property type="component" value="Unassembled WGS sequence"/>
</dbReference>
<reference evidence="2" key="1">
    <citation type="submission" date="2009-02" db="EMBL/GenBank/DDBJ databases">
        <title>The Genome Sequence of Ajellomyces capsulatus strain G186AR.</title>
        <authorList>
            <consortium name="The Broad Institute Genome Sequencing Platform"/>
            <person name="Champion M."/>
            <person name="Cuomo C."/>
            <person name="Ma L.-J."/>
            <person name="Henn M.R."/>
            <person name="Sil A."/>
            <person name="Goldman B."/>
            <person name="Young S.K."/>
            <person name="Kodira C.D."/>
            <person name="Zeng Q."/>
            <person name="Koehrsen M."/>
            <person name="Alvarado L."/>
            <person name="Berlin A."/>
            <person name="Borenstein D."/>
            <person name="Chen Z."/>
            <person name="Engels R."/>
            <person name="Freedman E."/>
            <person name="Gellesch M."/>
            <person name="Goldberg J."/>
            <person name="Griggs A."/>
            <person name="Gujja S."/>
            <person name="Heiman D."/>
            <person name="Hepburn T."/>
            <person name="Howarth C."/>
            <person name="Jen D."/>
            <person name="Larson L."/>
            <person name="Lewis B."/>
            <person name="Mehta T."/>
            <person name="Park D."/>
            <person name="Pearson M."/>
            <person name="Roberts A."/>
            <person name="Saif S."/>
            <person name="Shea T."/>
            <person name="Shenoy N."/>
            <person name="Sisk P."/>
            <person name="Stolte C."/>
            <person name="Sykes S."/>
            <person name="Walk T."/>
            <person name="White J."/>
            <person name="Yandava C."/>
            <person name="Klein B."/>
            <person name="McEwen J.G."/>
            <person name="Puccia R."/>
            <person name="Goldman G.H."/>
            <person name="Felipe M.S."/>
            <person name="Nino-Vega G."/>
            <person name="San-Blas G."/>
            <person name="Taylor J."/>
            <person name="Mendoza L."/>
            <person name="Galagan J."/>
            <person name="Nusbaum C."/>
            <person name="Birren B."/>
        </authorList>
    </citation>
    <scope>NUCLEOTIDE SEQUENCE</scope>
    <source>
        <strain evidence="2">G186AR</strain>
    </source>
</reference>
<protein>
    <submittedName>
        <fullName evidence="2">Uncharacterized protein</fullName>
    </submittedName>
</protein>
<dbReference type="HOGENOM" id="CLU_1151536_0_0_1"/>
<dbReference type="EMBL" id="GG663382">
    <property type="protein sequence ID" value="EEH02701.1"/>
    <property type="molecule type" value="Genomic_DNA"/>
</dbReference>
<dbReference type="AlphaFoldDB" id="C0P0Q1"/>
<keyword evidence="3" id="KW-1185">Reference proteome</keyword>